<feature type="compositionally biased region" description="Low complexity" evidence="1">
    <location>
        <begin position="16"/>
        <end position="28"/>
    </location>
</feature>
<name>A0A6A6BU91_ZASCE</name>
<organism evidence="2 3">
    <name type="scientific">Zasmidium cellare ATCC 36951</name>
    <dbReference type="NCBI Taxonomy" id="1080233"/>
    <lineage>
        <taxon>Eukaryota</taxon>
        <taxon>Fungi</taxon>
        <taxon>Dikarya</taxon>
        <taxon>Ascomycota</taxon>
        <taxon>Pezizomycotina</taxon>
        <taxon>Dothideomycetes</taxon>
        <taxon>Dothideomycetidae</taxon>
        <taxon>Mycosphaerellales</taxon>
        <taxon>Mycosphaerellaceae</taxon>
        <taxon>Zasmidium</taxon>
    </lineage>
</organism>
<feature type="region of interest" description="Disordered" evidence="1">
    <location>
        <begin position="1"/>
        <end position="34"/>
    </location>
</feature>
<sequence>MYRAHVEHGERREVVASSYTPPAKSSSSRVRANARESGVTPVHSSFFQYNVRIRFVPKKVLSSKLGCYTASPSDANIYVNSGRGQPSASSTCSMVAMSRNAALKRSTIRLWWTRSKSQQLSNTTASLAQTVVPVIRLSNTKLVRTCQPRQATVGQANYIYKSLEEAYDEETFQDVPRAGLIDLGTWTCQAYSLLLEPQKSLIVVEKVLRDSGLHVEAGMRTWHGGCIEHCLASFKVLIYGTEVRMIMEKGAPNGEVYTSE</sequence>
<evidence type="ECO:0000313" key="2">
    <source>
        <dbReference type="EMBL" id="KAF2158367.1"/>
    </source>
</evidence>
<accession>A0A6A6BU91</accession>
<dbReference type="RefSeq" id="XP_033659256.1">
    <property type="nucleotide sequence ID" value="XM_033814854.1"/>
</dbReference>
<feature type="compositionally biased region" description="Basic and acidic residues" evidence="1">
    <location>
        <begin position="1"/>
        <end position="14"/>
    </location>
</feature>
<dbReference type="Proteomes" id="UP000799537">
    <property type="component" value="Unassembled WGS sequence"/>
</dbReference>
<protein>
    <submittedName>
        <fullName evidence="2">Uncharacterized protein</fullName>
    </submittedName>
</protein>
<dbReference type="GeneID" id="54568126"/>
<gene>
    <name evidence="2" type="ORF">M409DRAFT_61719</name>
</gene>
<reference evidence="2" key="1">
    <citation type="journal article" date="2020" name="Stud. Mycol.">
        <title>101 Dothideomycetes genomes: a test case for predicting lifestyles and emergence of pathogens.</title>
        <authorList>
            <person name="Haridas S."/>
            <person name="Albert R."/>
            <person name="Binder M."/>
            <person name="Bloem J."/>
            <person name="Labutti K."/>
            <person name="Salamov A."/>
            <person name="Andreopoulos B."/>
            <person name="Baker S."/>
            <person name="Barry K."/>
            <person name="Bills G."/>
            <person name="Bluhm B."/>
            <person name="Cannon C."/>
            <person name="Castanera R."/>
            <person name="Culley D."/>
            <person name="Daum C."/>
            <person name="Ezra D."/>
            <person name="Gonzalez J."/>
            <person name="Henrissat B."/>
            <person name="Kuo A."/>
            <person name="Liang C."/>
            <person name="Lipzen A."/>
            <person name="Lutzoni F."/>
            <person name="Magnuson J."/>
            <person name="Mondo S."/>
            <person name="Nolan M."/>
            <person name="Ohm R."/>
            <person name="Pangilinan J."/>
            <person name="Park H.-J."/>
            <person name="Ramirez L."/>
            <person name="Alfaro M."/>
            <person name="Sun H."/>
            <person name="Tritt A."/>
            <person name="Yoshinaga Y."/>
            <person name="Zwiers L.-H."/>
            <person name="Turgeon B."/>
            <person name="Goodwin S."/>
            <person name="Spatafora J."/>
            <person name="Crous P."/>
            <person name="Grigoriev I."/>
        </authorList>
    </citation>
    <scope>NUCLEOTIDE SEQUENCE</scope>
    <source>
        <strain evidence="2">ATCC 36951</strain>
    </source>
</reference>
<keyword evidence="3" id="KW-1185">Reference proteome</keyword>
<dbReference type="EMBL" id="ML993679">
    <property type="protein sequence ID" value="KAF2158367.1"/>
    <property type="molecule type" value="Genomic_DNA"/>
</dbReference>
<evidence type="ECO:0000313" key="3">
    <source>
        <dbReference type="Proteomes" id="UP000799537"/>
    </source>
</evidence>
<evidence type="ECO:0000256" key="1">
    <source>
        <dbReference type="SAM" id="MobiDB-lite"/>
    </source>
</evidence>
<proteinExistence type="predicted"/>
<dbReference type="AlphaFoldDB" id="A0A6A6BU91"/>